<dbReference type="InterPro" id="IPR010897">
    <property type="entry name" value="Spore_II_P"/>
</dbReference>
<dbReference type="Gene3D" id="3.40.630.40">
    <property type="entry name" value="Zn-dependent exopeptidases"/>
    <property type="match status" value="1"/>
</dbReference>
<proteinExistence type="predicted"/>
<feature type="transmembrane region" description="Helical" evidence="1">
    <location>
        <begin position="29"/>
        <end position="53"/>
    </location>
</feature>
<gene>
    <name evidence="2" type="ORF">I7822_19205</name>
</gene>
<sequence>MPYNPLFFIYINEGGCSVKSRGHFWIKAAYVPILMIIFVFCLIGLIITINVTIDSKNIQRTIGELNTEDLFVHFLQAENHYFYPDPEDPLFTTSSLSSLAIQLATSIKPTDARTFLGNELPGLRLYDTEIAVAGEGTNLSNIPYESPPPTEVLLKERKVAEEKLQERQTSEEDKKPVTNPEKKTVFIYQSHSWESFLPLLKGAENPNDAISSDERVNVIGLGNRLAENLMERGIGVEHDKTNMTQELHKKGWKSTKAYTVSGTIVDEAVVAKNNELDYFIDIHRDSARKNITTKTINGKSYARLYFVVGREHENYLENLDFAKKLHAELEKKYPGISRGVFLKSKSEGNGVYNQDVSSKAMLLEIGGVDNNLDELERTVDVFSDVLADYYFEENEAKEVNGNG</sequence>
<keyword evidence="3" id="KW-1185">Reference proteome</keyword>
<keyword evidence="1" id="KW-0472">Membrane</keyword>
<dbReference type="SUPFAM" id="SSF53187">
    <property type="entry name" value="Zn-dependent exopeptidases"/>
    <property type="match status" value="1"/>
</dbReference>
<comment type="caution">
    <text evidence="2">The sequence shown here is derived from an EMBL/GenBank/DDBJ whole genome shotgun (WGS) entry which is preliminary data.</text>
</comment>
<dbReference type="NCBIfam" id="TIGR02867">
    <property type="entry name" value="spore_II_P"/>
    <property type="match status" value="1"/>
</dbReference>
<organism evidence="2 3">
    <name type="scientific">Metabacillus bambusae</name>
    <dbReference type="NCBI Taxonomy" id="2795218"/>
    <lineage>
        <taxon>Bacteria</taxon>
        <taxon>Bacillati</taxon>
        <taxon>Bacillota</taxon>
        <taxon>Bacilli</taxon>
        <taxon>Bacillales</taxon>
        <taxon>Bacillaceae</taxon>
        <taxon>Metabacillus</taxon>
    </lineage>
</organism>
<keyword evidence="1" id="KW-1133">Transmembrane helix</keyword>
<evidence type="ECO:0000313" key="2">
    <source>
        <dbReference type="EMBL" id="MBO1513753.1"/>
    </source>
</evidence>
<dbReference type="Pfam" id="PF07454">
    <property type="entry name" value="SpoIIP"/>
    <property type="match status" value="1"/>
</dbReference>
<evidence type="ECO:0000313" key="3">
    <source>
        <dbReference type="Proteomes" id="UP000663981"/>
    </source>
</evidence>
<dbReference type="Proteomes" id="UP000663981">
    <property type="component" value="Unassembled WGS sequence"/>
</dbReference>
<name>A0ABS3N695_9BACI</name>
<evidence type="ECO:0000256" key="1">
    <source>
        <dbReference type="SAM" id="Phobius"/>
    </source>
</evidence>
<keyword evidence="1" id="KW-0812">Transmembrane</keyword>
<protein>
    <submittedName>
        <fullName evidence="2">Stage II sporulation protein P</fullName>
    </submittedName>
</protein>
<reference evidence="2 3" key="1">
    <citation type="submission" date="2021-03" db="EMBL/GenBank/DDBJ databases">
        <title>Whole genome sequence of Metabacillus bambusae BG109.</title>
        <authorList>
            <person name="Jeong J.W."/>
        </authorList>
    </citation>
    <scope>NUCLEOTIDE SEQUENCE [LARGE SCALE GENOMIC DNA]</scope>
    <source>
        <strain evidence="2 3">BG109</strain>
    </source>
</reference>
<accession>A0ABS3N695</accession>
<dbReference type="EMBL" id="JAGDEL010000016">
    <property type="protein sequence ID" value="MBO1513753.1"/>
    <property type="molecule type" value="Genomic_DNA"/>
</dbReference>